<evidence type="ECO:0000313" key="5">
    <source>
        <dbReference type="EMBL" id="THV36033.1"/>
    </source>
</evidence>
<dbReference type="SUPFAM" id="SSF48008">
    <property type="entry name" value="GntR ligand-binding domain-like"/>
    <property type="match status" value="1"/>
</dbReference>
<reference evidence="5 6" key="1">
    <citation type="submission" date="2019-04" db="EMBL/GenBank/DDBJ databases">
        <title>genome sequence of strain W3.</title>
        <authorList>
            <person name="Gao J."/>
            <person name="Sun J."/>
        </authorList>
    </citation>
    <scope>NUCLEOTIDE SEQUENCE [LARGE SCALE GENOMIC DNA]</scope>
    <source>
        <strain evidence="5 6">W3</strain>
    </source>
</reference>
<dbReference type="InterPro" id="IPR036390">
    <property type="entry name" value="WH_DNA-bd_sf"/>
</dbReference>
<dbReference type="CDD" id="cd07377">
    <property type="entry name" value="WHTH_GntR"/>
    <property type="match status" value="1"/>
</dbReference>
<dbReference type="Pfam" id="PF07729">
    <property type="entry name" value="FCD"/>
    <property type="match status" value="1"/>
</dbReference>
<dbReference type="Proteomes" id="UP000307378">
    <property type="component" value="Unassembled WGS sequence"/>
</dbReference>
<feature type="domain" description="HTH gntR-type" evidence="4">
    <location>
        <begin position="16"/>
        <end position="84"/>
    </location>
</feature>
<name>A0A4S8PWL6_9HYPH</name>
<gene>
    <name evidence="5" type="ORF">FAA86_11935</name>
</gene>
<dbReference type="PRINTS" id="PR00035">
    <property type="entry name" value="HTHGNTR"/>
</dbReference>
<organism evidence="5 6">
    <name type="scientific">Rhizobium rosettiformans W3</name>
    <dbReference type="NCBI Taxonomy" id="538378"/>
    <lineage>
        <taxon>Bacteria</taxon>
        <taxon>Pseudomonadati</taxon>
        <taxon>Pseudomonadota</taxon>
        <taxon>Alphaproteobacteria</taxon>
        <taxon>Hyphomicrobiales</taxon>
        <taxon>Rhizobiaceae</taxon>
        <taxon>Rhizobium/Agrobacterium group</taxon>
        <taxon>Rhizobium</taxon>
    </lineage>
</organism>
<accession>A0A4S8PWL6</accession>
<comment type="caution">
    <text evidence="5">The sequence shown here is derived from an EMBL/GenBank/DDBJ whole genome shotgun (WGS) entry which is preliminary data.</text>
</comment>
<keyword evidence="2" id="KW-0238">DNA-binding</keyword>
<evidence type="ECO:0000259" key="4">
    <source>
        <dbReference type="PROSITE" id="PS50949"/>
    </source>
</evidence>
<proteinExistence type="predicted"/>
<dbReference type="Pfam" id="PF00392">
    <property type="entry name" value="GntR"/>
    <property type="match status" value="1"/>
</dbReference>
<dbReference type="EMBL" id="STGU01000005">
    <property type="protein sequence ID" value="THV36033.1"/>
    <property type="molecule type" value="Genomic_DNA"/>
</dbReference>
<dbReference type="Gene3D" id="1.10.10.10">
    <property type="entry name" value="Winged helix-like DNA-binding domain superfamily/Winged helix DNA-binding domain"/>
    <property type="match status" value="1"/>
</dbReference>
<dbReference type="InterPro" id="IPR000524">
    <property type="entry name" value="Tscrpt_reg_HTH_GntR"/>
</dbReference>
<evidence type="ECO:0000256" key="3">
    <source>
        <dbReference type="ARBA" id="ARBA00023163"/>
    </source>
</evidence>
<dbReference type="Gene3D" id="1.20.120.530">
    <property type="entry name" value="GntR ligand-binding domain-like"/>
    <property type="match status" value="1"/>
</dbReference>
<dbReference type="SMART" id="SM00345">
    <property type="entry name" value="HTH_GNTR"/>
    <property type="match status" value="1"/>
</dbReference>
<dbReference type="GO" id="GO:0003700">
    <property type="term" value="F:DNA-binding transcription factor activity"/>
    <property type="evidence" value="ECO:0007669"/>
    <property type="project" value="InterPro"/>
</dbReference>
<keyword evidence="1" id="KW-0805">Transcription regulation</keyword>
<dbReference type="InterPro" id="IPR011711">
    <property type="entry name" value="GntR_C"/>
</dbReference>
<dbReference type="PANTHER" id="PTHR43537:SF44">
    <property type="entry name" value="GNTR FAMILY REGULATORY PROTEIN"/>
    <property type="match status" value="1"/>
</dbReference>
<dbReference type="SUPFAM" id="SSF46785">
    <property type="entry name" value="Winged helix' DNA-binding domain"/>
    <property type="match status" value="1"/>
</dbReference>
<keyword evidence="3" id="KW-0804">Transcription</keyword>
<sequence length="250" mass="27466">MRREEVGELKVVSNLRTSHAKVVEQLGLSIVGGRFGIGEPLPGDTELEAQYGVSRSVLREAMKTLAAKGLVIAKSRVGTRVTDRCHWNLIDEDVLRWHFRTGVTREFIDHLYDVRLVLEPASAAFAAMRATAEDCEQLRGYANLLGSNDLDWPSQVEADLRFHVLLTIVGGNPFLESMIGFIKASLDGAFTMAFDPQLAGRGEAITELHLAIVEAIEKRDPDGARRATEKAIEQGRAAALKAVDSSNKRT</sequence>
<dbReference type="PANTHER" id="PTHR43537">
    <property type="entry name" value="TRANSCRIPTIONAL REGULATOR, GNTR FAMILY"/>
    <property type="match status" value="1"/>
</dbReference>
<protein>
    <submittedName>
        <fullName evidence="5">FadR family transcriptional regulator</fullName>
    </submittedName>
</protein>
<dbReference type="SMART" id="SM00895">
    <property type="entry name" value="FCD"/>
    <property type="match status" value="1"/>
</dbReference>
<evidence type="ECO:0000313" key="6">
    <source>
        <dbReference type="Proteomes" id="UP000307378"/>
    </source>
</evidence>
<dbReference type="GO" id="GO:0003677">
    <property type="term" value="F:DNA binding"/>
    <property type="evidence" value="ECO:0007669"/>
    <property type="project" value="UniProtKB-KW"/>
</dbReference>
<dbReference type="RefSeq" id="WP_136540819.1">
    <property type="nucleotide sequence ID" value="NZ_STGU01000005.1"/>
</dbReference>
<dbReference type="PROSITE" id="PS50949">
    <property type="entry name" value="HTH_GNTR"/>
    <property type="match status" value="1"/>
</dbReference>
<evidence type="ECO:0000256" key="1">
    <source>
        <dbReference type="ARBA" id="ARBA00023015"/>
    </source>
</evidence>
<dbReference type="AlphaFoldDB" id="A0A4S8PWL6"/>
<dbReference type="InterPro" id="IPR036388">
    <property type="entry name" value="WH-like_DNA-bd_sf"/>
</dbReference>
<evidence type="ECO:0000256" key="2">
    <source>
        <dbReference type="ARBA" id="ARBA00023125"/>
    </source>
</evidence>
<dbReference type="InterPro" id="IPR008920">
    <property type="entry name" value="TF_FadR/GntR_C"/>
</dbReference>